<keyword evidence="8" id="KW-1185">Reference proteome</keyword>
<keyword evidence="2" id="KW-0325">Glycoprotein</keyword>
<dbReference type="InterPro" id="IPR003245">
    <property type="entry name" value="Phytocyanin_dom"/>
</dbReference>
<feature type="chain" id="PRO_5044765404" description="Phytocyanin domain-containing protein" evidence="5">
    <location>
        <begin position="19"/>
        <end position="219"/>
    </location>
</feature>
<sequence>MVSAVLKVFAAVFVAAVAFNGIRVSAQTHHVLGGDSVFGPALDVESWLSGRVFRVGDKISFNCSGTEDNIVELEGPDEFHSCDLTNPIRMYTDPMAHVELENEGTRYFTSKNPESCKNGLKLPVSVQSHEYEPHSHEYGPPPPSGRFPPLQPPPEYGPPEPVHPPPSYGPPPPAYGPPEPLYPPPSYGPPPARPSAATYVNGLSLVVFAGLLISSYIGM</sequence>
<evidence type="ECO:0000256" key="1">
    <source>
        <dbReference type="ARBA" id="ARBA00023157"/>
    </source>
</evidence>
<evidence type="ECO:0000256" key="5">
    <source>
        <dbReference type="SAM" id="SignalP"/>
    </source>
</evidence>
<dbReference type="PANTHER" id="PTHR33021:SF31">
    <property type="entry name" value="OS02G0720100 PROTEIN"/>
    <property type="match status" value="1"/>
</dbReference>
<feature type="domain" description="Phytocyanin" evidence="6">
    <location>
        <begin position="28"/>
        <end position="128"/>
    </location>
</feature>
<dbReference type="PANTHER" id="PTHR33021">
    <property type="entry name" value="BLUE COPPER PROTEIN"/>
    <property type="match status" value="1"/>
</dbReference>
<gene>
    <name evidence="7" type="ORF">CASFOL_028766</name>
</gene>
<evidence type="ECO:0000256" key="3">
    <source>
        <dbReference type="SAM" id="MobiDB-lite"/>
    </source>
</evidence>
<dbReference type="Proteomes" id="UP001632038">
    <property type="component" value="Unassembled WGS sequence"/>
</dbReference>
<feature type="signal peptide" evidence="5">
    <location>
        <begin position="1"/>
        <end position="18"/>
    </location>
</feature>
<feature type="region of interest" description="Disordered" evidence="3">
    <location>
        <begin position="128"/>
        <end position="189"/>
    </location>
</feature>
<protein>
    <recommendedName>
        <fullName evidence="6">Phytocyanin domain-containing protein</fullName>
    </recommendedName>
</protein>
<evidence type="ECO:0000313" key="7">
    <source>
        <dbReference type="EMBL" id="KAL3627403.1"/>
    </source>
</evidence>
<proteinExistence type="predicted"/>
<comment type="caution">
    <text evidence="7">The sequence shown here is derived from an EMBL/GenBank/DDBJ whole genome shotgun (WGS) entry which is preliminary data.</text>
</comment>
<keyword evidence="4" id="KW-0812">Transmembrane</keyword>
<feature type="transmembrane region" description="Helical" evidence="4">
    <location>
        <begin position="199"/>
        <end position="218"/>
    </location>
</feature>
<evidence type="ECO:0000313" key="8">
    <source>
        <dbReference type="Proteomes" id="UP001632038"/>
    </source>
</evidence>
<dbReference type="EMBL" id="JAVIJP010000039">
    <property type="protein sequence ID" value="KAL3627403.1"/>
    <property type="molecule type" value="Genomic_DNA"/>
</dbReference>
<dbReference type="InterPro" id="IPR039391">
    <property type="entry name" value="Phytocyanin-like"/>
</dbReference>
<evidence type="ECO:0000256" key="2">
    <source>
        <dbReference type="ARBA" id="ARBA00023180"/>
    </source>
</evidence>
<dbReference type="FunFam" id="2.60.40.420:FF:000034">
    <property type="entry name" value="Cupredoxin superfamily protein"/>
    <property type="match status" value="1"/>
</dbReference>
<dbReference type="CDD" id="cd04216">
    <property type="entry name" value="Phytocyanin"/>
    <property type="match status" value="1"/>
</dbReference>
<accession>A0ABD3CC34</accession>
<feature type="compositionally biased region" description="Pro residues" evidence="3">
    <location>
        <begin position="139"/>
        <end position="189"/>
    </location>
</feature>
<keyword evidence="4" id="KW-1133">Transmembrane helix</keyword>
<keyword evidence="4" id="KW-0472">Membrane</keyword>
<dbReference type="AlphaFoldDB" id="A0ABD3CC34"/>
<dbReference type="InterPro" id="IPR008972">
    <property type="entry name" value="Cupredoxin"/>
</dbReference>
<dbReference type="PROSITE" id="PS51485">
    <property type="entry name" value="PHYTOCYANIN"/>
    <property type="match status" value="1"/>
</dbReference>
<dbReference type="SUPFAM" id="SSF49503">
    <property type="entry name" value="Cupredoxins"/>
    <property type="match status" value="1"/>
</dbReference>
<keyword evidence="5" id="KW-0732">Signal</keyword>
<name>A0ABD3CC34_9LAMI</name>
<organism evidence="7 8">
    <name type="scientific">Castilleja foliolosa</name>
    <dbReference type="NCBI Taxonomy" id="1961234"/>
    <lineage>
        <taxon>Eukaryota</taxon>
        <taxon>Viridiplantae</taxon>
        <taxon>Streptophyta</taxon>
        <taxon>Embryophyta</taxon>
        <taxon>Tracheophyta</taxon>
        <taxon>Spermatophyta</taxon>
        <taxon>Magnoliopsida</taxon>
        <taxon>eudicotyledons</taxon>
        <taxon>Gunneridae</taxon>
        <taxon>Pentapetalae</taxon>
        <taxon>asterids</taxon>
        <taxon>lamiids</taxon>
        <taxon>Lamiales</taxon>
        <taxon>Orobanchaceae</taxon>
        <taxon>Pedicularideae</taxon>
        <taxon>Castillejinae</taxon>
        <taxon>Castilleja</taxon>
    </lineage>
</organism>
<evidence type="ECO:0000256" key="4">
    <source>
        <dbReference type="SAM" id="Phobius"/>
    </source>
</evidence>
<reference evidence="8" key="1">
    <citation type="journal article" date="2024" name="IScience">
        <title>Strigolactones Initiate the Formation of Haustorium-like Structures in Castilleja.</title>
        <authorList>
            <person name="Buerger M."/>
            <person name="Peterson D."/>
            <person name="Chory J."/>
        </authorList>
    </citation>
    <scope>NUCLEOTIDE SEQUENCE [LARGE SCALE GENOMIC DNA]</scope>
</reference>
<evidence type="ECO:0000259" key="6">
    <source>
        <dbReference type="PROSITE" id="PS51485"/>
    </source>
</evidence>
<dbReference type="Gene3D" id="2.60.40.420">
    <property type="entry name" value="Cupredoxins - blue copper proteins"/>
    <property type="match status" value="1"/>
</dbReference>
<keyword evidence="1" id="KW-1015">Disulfide bond</keyword>
<dbReference type="Pfam" id="PF02298">
    <property type="entry name" value="Cu_bind_like"/>
    <property type="match status" value="1"/>
</dbReference>